<organism evidence="1 2">
    <name type="scientific">Protopolystoma xenopodis</name>
    <dbReference type="NCBI Taxonomy" id="117903"/>
    <lineage>
        <taxon>Eukaryota</taxon>
        <taxon>Metazoa</taxon>
        <taxon>Spiralia</taxon>
        <taxon>Lophotrochozoa</taxon>
        <taxon>Platyhelminthes</taxon>
        <taxon>Monogenea</taxon>
        <taxon>Polyopisthocotylea</taxon>
        <taxon>Polystomatidea</taxon>
        <taxon>Polystomatidae</taxon>
        <taxon>Protopolystoma</taxon>
    </lineage>
</organism>
<dbReference type="Gene3D" id="1.20.120.560">
    <property type="entry name" value="alix/aip1 in complex with the ypdl late domain"/>
    <property type="match status" value="1"/>
</dbReference>
<proteinExistence type="predicted"/>
<accession>A0A3S5CRK8</accession>
<gene>
    <name evidence="1" type="ORF">PXEA_LOCUS35859</name>
</gene>
<sequence>MVPISILKASSVYSEHKAKLLRDIGEAINDKDASLEQVSDFDVLHLS</sequence>
<name>A0A3S5CRK8_9PLAT</name>
<dbReference type="OrthoDB" id="10266451at2759"/>
<comment type="caution">
    <text evidence="1">The sequence shown here is derived from an EMBL/GenBank/DDBJ whole genome shotgun (WGS) entry which is preliminary data.</text>
</comment>
<evidence type="ECO:0000313" key="2">
    <source>
        <dbReference type="Proteomes" id="UP000784294"/>
    </source>
</evidence>
<dbReference type="Proteomes" id="UP000784294">
    <property type="component" value="Unassembled WGS sequence"/>
</dbReference>
<evidence type="ECO:0000313" key="1">
    <source>
        <dbReference type="EMBL" id="VEL42419.1"/>
    </source>
</evidence>
<reference evidence="1" key="1">
    <citation type="submission" date="2018-11" db="EMBL/GenBank/DDBJ databases">
        <authorList>
            <consortium name="Pathogen Informatics"/>
        </authorList>
    </citation>
    <scope>NUCLEOTIDE SEQUENCE</scope>
</reference>
<dbReference type="AlphaFoldDB" id="A0A3S5CRK8"/>
<keyword evidence="2" id="KW-1185">Reference proteome</keyword>
<protein>
    <submittedName>
        <fullName evidence="1">Uncharacterized protein</fullName>
    </submittedName>
</protein>
<dbReference type="EMBL" id="CAAALY010274308">
    <property type="protein sequence ID" value="VEL42419.1"/>
    <property type="molecule type" value="Genomic_DNA"/>
</dbReference>